<keyword evidence="9" id="KW-1185">Reference proteome</keyword>
<dbReference type="CDD" id="cd06606">
    <property type="entry name" value="STKc_MAPKKK"/>
    <property type="match status" value="1"/>
</dbReference>
<feature type="compositionally biased region" description="Basic and acidic residues" evidence="6">
    <location>
        <begin position="92"/>
        <end position="101"/>
    </location>
</feature>
<keyword evidence="3" id="KW-0418">Kinase</keyword>
<comment type="caution">
    <text evidence="8">The sequence shown here is derived from an EMBL/GenBank/DDBJ whole genome shotgun (WGS) entry which is preliminary data.</text>
</comment>
<feature type="compositionally biased region" description="Basic and acidic residues" evidence="6">
    <location>
        <begin position="198"/>
        <end position="207"/>
    </location>
</feature>
<dbReference type="EMBL" id="BRXZ01000506">
    <property type="protein sequence ID" value="GMH46388.1"/>
    <property type="molecule type" value="Genomic_DNA"/>
</dbReference>
<evidence type="ECO:0000259" key="7">
    <source>
        <dbReference type="PROSITE" id="PS50011"/>
    </source>
</evidence>
<dbReference type="SMART" id="SM00220">
    <property type="entry name" value="S_TKc"/>
    <property type="match status" value="1"/>
</dbReference>
<name>A0A9W6Z887_9STRA</name>
<dbReference type="OrthoDB" id="266718at2759"/>
<keyword evidence="1" id="KW-0808">Transferase</keyword>
<accession>A0A9W6Z887</accession>
<feature type="compositionally biased region" description="Acidic residues" evidence="6">
    <location>
        <begin position="168"/>
        <end position="182"/>
    </location>
</feature>
<feature type="compositionally biased region" description="Basic and acidic residues" evidence="6">
    <location>
        <begin position="935"/>
        <end position="952"/>
    </location>
</feature>
<feature type="compositionally biased region" description="Low complexity" evidence="6">
    <location>
        <begin position="345"/>
        <end position="362"/>
    </location>
</feature>
<dbReference type="PANTHER" id="PTHR48016:SF56">
    <property type="entry name" value="MAPKK KINASE"/>
    <property type="match status" value="1"/>
</dbReference>
<organism evidence="8 9">
    <name type="scientific">Triparma retinervis</name>
    <dbReference type="NCBI Taxonomy" id="2557542"/>
    <lineage>
        <taxon>Eukaryota</taxon>
        <taxon>Sar</taxon>
        <taxon>Stramenopiles</taxon>
        <taxon>Ochrophyta</taxon>
        <taxon>Bolidophyceae</taxon>
        <taxon>Parmales</taxon>
        <taxon>Triparmaceae</taxon>
        <taxon>Triparma</taxon>
    </lineage>
</organism>
<dbReference type="PROSITE" id="PS00107">
    <property type="entry name" value="PROTEIN_KINASE_ATP"/>
    <property type="match status" value="1"/>
</dbReference>
<evidence type="ECO:0000256" key="2">
    <source>
        <dbReference type="ARBA" id="ARBA00022741"/>
    </source>
</evidence>
<dbReference type="GO" id="GO:0004672">
    <property type="term" value="F:protein kinase activity"/>
    <property type="evidence" value="ECO:0007669"/>
    <property type="project" value="InterPro"/>
</dbReference>
<evidence type="ECO:0000256" key="3">
    <source>
        <dbReference type="ARBA" id="ARBA00022777"/>
    </source>
</evidence>
<feature type="region of interest" description="Disordered" evidence="6">
    <location>
        <begin position="765"/>
        <end position="958"/>
    </location>
</feature>
<proteinExistence type="predicted"/>
<evidence type="ECO:0000313" key="8">
    <source>
        <dbReference type="EMBL" id="GMH46388.1"/>
    </source>
</evidence>
<dbReference type="PANTHER" id="PTHR48016">
    <property type="entry name" value="MAP KINASE KINASE KINASE SSK2-RELATED-RELATED"/>
    <property type="match status" value="1"/>
</dbReference>
<feature type="compositionally biased region" description="Basic residues" evidence="6">
    <location>
        <begin position="208"/>
        <end position="217"/>
    </location>
</feature>
<dbReference type="InterPro" id="IPR050538">
    <property type="entry name" value="MAP_kinase_kinase_kinase"/>
</dbReference>
<feature type="compositionally biased region" description="Acidic residues" evidence="6">
    <location>
        <begin position="648"/>
        <end position="658"/>
    </location>
</feature>
<sequence>MSISPDLIQLCYLSTLGHTPTPETLDSLVALIDKILSSRTFLGLRGNMDAAAVAEFVSERLKRRGVEGGVADELARQVIGGGGESDGGGGGGEREKEKEPLHQPGAEAPTLDIKGVPQQAQPDGLDFEEEREDKSVTMWMEEQESQLSPNQLAFLRNVSGGNASDAEYVGDYESDYENDFDEPSFTAPAPAPDPPPDPGRRTKEKRTPPKHPHRRSPPPRPENPHHEGETQPATAAIRTSLSRDLSVSRSVGSEIQEDIPEELQEDHRIPKKSLSPPLIADSPQIKSAKSNLGSSSPSIEDTYSSDEDHVDPDNYNHSPEKVLHPSSPLSSACVGVSALGNLSSSALGSSSGSSVGKQLVQSALSRPHPRGATVSRRERVRKGRWRQGNKIGNGSFGTVFMGMNESSGTLMAIKSMPLFNADARDVQDLQTEIDIMRKLSHPNIVRYFGAELNEEDSVLNIFQEWVPGGSISTLLVKMGAFSIPVVRSYLRQVLLGLEYLHGHRIIHRDIKGGNILVDNYGTVKLADFGASKKMNEEGTLNGMGMSMKGTPYFMAPEVLSHEKYGRKADMWSTGGVAMQMATGEPPWKSLGLRTPVSLFFHIQTSEDPPPLSEKVEANPKLKNIILQCFARDPSKRPRATELLKDPFFTEEEDDDDSETTFSDANDDYRYYEGESDSDDALNGQLASDGLHVQPPPSPTDKGKTPKTSTHKSKSRGFEGGYKEVGRFDIKTAKKRAELRSGRGGPNSPQIYADLGINDLLPESAEGYKEIKPAAKRQPRPATTAVHTQQKNPAEQRPQTTLKTKQLERQESEYHSTEEIPSEWPSWARQKSSPLPPPSEFKSPASVYGTPKEGSAAPDANPFARKHPAPASSANPFAAGGASGPQTEAADSNPFGRREEDETKMKLMPKPSKDSPTSFMRGPTVEQFKLDNSPKGIKENRVRAKTATTEREVYGSGGS</sequence>
<feature type="compositionally biased region" description="Basic and acidic residues" evidence="6">
    <location>
        <begin position="804"/>
        <end position="817"/>
    </location>
</feature>
<dbReference type="GO" id="GO:0005524">
    <property type="term" value="F:ATP binding"/>
    <property type="evidence" value="ECO:0007669"/>
    <property type="project" value="UniProtKB-UniRule"/>
</dbReference>
<feature type="compositionally biased region" description="Low complexity" evidence="6">
    <location>
        <begin position="240"/>
        <end position="253"/>
    </location>
</feature>
<feature type="compositionally biased region" description="Low complexity" evidence="6">
    <location>
        <begin position="868"/>
        <end position="879"/>
    </location>
</feature>
<evidence type="ECO:0000313" key="9">
    <source>
        <dbReference type="Proteomes" id="UP001165082"/>
    </source>
</evidence>
<dbReference type="Gene3D" id="1.10.510.10">
    <property type="entry name" value="Transferase(Phosphotransferase) domain 1"/>
    <property type="match status" value="1"/>
</dbReference>
<dbReference type="Proteomes" id="UP001165082">
    <property type="component" value="Unassembled WGS sequence"/>
</dbReference>
<dbReference type="InterPro" id="IPR017441">
    <property type="entry name" value="Protein_kinase_ATP_BS"/>
</dbReference>
<feature type="region of interest" description="Disordered" evidence="6">
    <location>
        <begin position="640"/>
        <end position="724"/>
    </location>
</feature>
<evidence type="ECO:0000256" key="1">
    <source>
        <dbReference type="ARBA" id="ARBA00022679"/>
    </source>
</evidence>
<keyword evidence="4 5" id="KW-0067">ATP-binding</keyword>
<feature type="compositionally biased region" description="Basic and acidic residues" evidence="6">
    <location>
        <begin position="895"/>
        <end position="904"/>
    </location>
</feature>
<dbReference type="InterPro" id="IPR008271">
    <property type="entry name" value="Ser/Thr_kinase_AS"/>
</dbReference>
<evidence type="ECO:0000256" key="5">
    <source>
        <dbReference type="PROSITE-ProRule" id="PRU10141"/>
    </source>
</evidence>
<gene>
    <name evidence="8" type="ORF">TrRE_jg7721</name>
</gene>
<dbReference type="InterPro" id="IPR011009">
    <property type="entry name" value="Kinase-like_dom_sf"/>
</dbReference>
<evidence type="ECO:0000256" key="4">
    <source>
        <dbReference type="ARBA" id="ARBA00022840"/>
    </source>
</evidence>
<feature type="compositionally biased region" description="Acidic residues" evidence="6">
    <location>
        <begin position="255"/>
        <end position="264"/>
    </location>
</feature>
<feature type="binding site" evidence="5">
    <location>
        <position position="414"/>
    </location>
    <ligand>
        <name>ATP</name>
        <dbReference type="ChEBI" id="CHEBI:30616"/>
    </ligand>
</feature>
<feature type="compositionally biased region" description="Gly residues" evidence="6">
    <location>
        <begin position="79"/>
        <end position="91"/>
    </location>
</feature>
<dbReference type="PROSITE" id="PS50011">
    <property type="entry name" value="PROTEIN_KINASE_DOM"/>
    <property type="match status" value="1"/>
</dbReference>
<feature type="compositionally biased region" description="Polar residues" evidence="6">
    <location>
        <begin position="784"/>
        <end position="803"/>
    </location>
</feature>
<feature type="region of interest" description="Disordered" evidence="6">
    <location>
        <begin position="345"/>
        <end position="383"/>
    </location>
</feature>
<keyword evidence="2 5" id="KW-0547">Nucleotide-binding</keyword>
<protein>
    <recommendedName>
        <fullName evidence="7">Protein kinase domain-containing protein</fullName>
    </recommendedName>
</protein>
<dbReference type="SUPFAM" id="SSF56112">
    <property type="entry name" value="Protein kinase-like (PK-like)"/>
    <property type="match status" value="1"/>
</dbReference>
<dbReference type="PROSITE" id="PS00108">
    <property type="entry name" value="PROTEIN_KINASE_ST"/>
    <property type="match status" value="1"/>
</dbReference>
<feature type="compositionally biased region" description="Polar residues" evidence="6">
    <location>
        <begin position="284"/>
        <end position="302"/>
    </location>
</feature>
<feature type="compositionally biased region" description="Basic and acidic residues" evidence="6">
    <location>
        <begin position="311"/>
        <end position="323"/>
    </location>
</feature>
<dbReference type="InterPro" id="IPR000719">
    <property type="entry name" value="Prot_kinase_dom"/>
</dbReference>
<evidence type="ECO:0000256" key="6">
    <source>
        <dbReference type="SAM" id="MobiDB-lite"/>
    </source>
</evidence>
<reference evidence="8" key="1">
    <citation type="submission" date="2022-07" db="EMBL/GenBank/DDBJ databases">
        <title>Genome analysis of Parmales, a sister group of diatoms, reveals the evolutionary specialization of diatoms from phago-mixotrophs to photoautotrophs.</title>
        <authorList>
            <person name="Ban H."/>
            <person name="Sato S."/>
            <person name="Yoshikawa S."/>
            <person name="Kazumasa Y."/>
            <person name="Nakamura Y."/>
            <person name="Ichinomiya M."/>
            <person name="Saitoh K."/>
            <person name="Sato N."/>
            <person name="Blanc-Mathieu R."/>
            <person name="Endo H."/>
            <person name="Kuwata A."/>
            <person name="Ogata H."/>
        </authorList>
    </citation>
    <scope>NUCLEOTIDE SEQUENCE</scope>
</reference>
<dbReference type="AlphaFoldDB" id="A0A9W6Z887"/>
<feature type="region of interest" description="Disordered" evidence="6">
    <location>
        <begin position="77"/>
        <end position="133"/>
    </location>
</feature>
<feature type="region of interest" description="Disordered" evidence="6">
    <location>
        <begin position="161"/>
        <end position="329"/>
    </location>
</feature>
<feature type="domain" description="Protein kinase" evidence="7">
    <location>
        <begin position="385"/>
        <end position="648"/>
    </location>
</feature>
<dbReference type="Pfam" id="PF00069">
    <property type="entry name" value="Pkinase"/>
    <property type="match status" value="1"/>
</dbReference>
<feature type="non-terminal residue" evidence="8">
    <location>
        <position position="1"/>
    </location>
</feature>